<organism evidence="1 2">
    <name type="scientific">Nostoc linckia z8</name>
    <dbReference type="NCBI Taxonomy" id="1628746"/>
    <lineage>
        <taxon>Bacteria</taxon>
        <taxon>Bacillati</taxon>
        <taxon>Cyanobacteriota</taxon>
        <taxon>Cyanophyceae</taxon>
        <taxon>Nostocales</taxon>
        <taxon>Nostocaceae</taxon>
        <taxon>Nostoc</taxon>
    </lineage>
</organism>
<dbReference type="InterPro" id="IPR027417">
    <property type="entry name" value="P-loop_NTPase"/>
</dbReference>
<accession>A0A9Q6EIG9</accession>
<feature type="unsure residue" description="D or N" evidence="1">
    <location>
        <position position="256"/>
    </location>
</feature>
<evidence type="ECO:0000313" key="2">
    <source>
        <dbReference type="Proteomes" id="UP000222310"/>
    </source>
</evidence>
<dbReference type="EMBL" id="LAHD01000115">
    <property type="protein sequence ID" value="PHJ97356.1"/>
    <property type="molecule type" value="Genomic_DNA"/>
</dbReference>
<dbReference type="SUPFAM" id="SSF52540">
    <property type="entry name" value="P-loop containing nucleoside triphosphate hydrolases"/>
    <property type="match status" value="1"/>
</dbReference>
<comment type="caution">
    <text evidence="1">The sequence shown here is derived from an EMBL/GenBank/DDBJ whole genome shotgun (WGS) entry which is preliminary data.</text>
</comment>
<dbReference type="AlphaFoldDB" id="A0A9Q6EIG9"/>
<sequence length="332" mass="37709">MQELQITMLGPSGVGKTTLLTAMYEQFESNIGLTNLQLTPDDDSAAILQDRLVELKSLIDVFEARGRTGIQGTEALAGPESLRAFRFGLGKKGEAPSLQLCFRDYPGKYHETSATSEEKQFVKELLQNSVAVLIAIDAPALMEDPKGVLHEKINRPQQIKNLFNAAFQDLDSPRLVIFAPVKCEKYLKDDKSASELIDRVKKGYENLFNHFNSEKLSPLIVSVITPIQTVGSVVFSRIEFDSQNNPHFYFRKIRHDAYYNPKDSEQLLRYLLRFLLKLHLDSRNRSWGFFSFVRGWLSLDDYLRKAVDEFARGCKTTGGFVVIKGEQLLNIY</sequence>
<evidence type="ECO:0008006" key="3">
    <source>
        <dbReference type="Google" id="ProtNLM"/>
    </source>
</evidence>
<reference evidence="1 2" key="1">
    <citation type="submission" date="2015-02" db="EMBL/GenBank/DDBJ databases">
        <title>Nostoc linckia genome annotation.</title>
        <authorList>
            <person name="Zhou Z."/>
        </authorList>
    </citation>
    <scope>NUCLEOTIDE SEQUENCE [LARGE SCALE GENOMIC DNA]</scope>
    <source>
        <strain evidence="2">z8</strain>
    </source>
</reference>
<proteinExistence type="predicted"/>
<name>A0A9Q6EIG9_NOSLI</name>
<evidence type="ECO:0000313" key="1">
    <source>
        <dbReference type="EMBL" id="PHJ97356.1"/>
    </source>
</evidence>
<protein>
    <recommendedName>
        <fullName evidence="3">Double-GTPase 2 domain-containing protein</fullName>
    </recommendedName>
</protein>
<gene>
    <name evidence="1" type="ORF">VF08_28825</name>
</gene>
<dbReference type="Proteomes" id="UP000222310">
    <property type="component" value="Unassembled WGS sequence"/>
</dbReference>